<dbReference type="SUPFAM" id="SSF52540">
    <property type="entry name" value="P-loop containing nucleoside triphosphate hydrolases"/>
    <property type="match status" value="1"/>
</dbReference>
<dbReference type="KEGG" id="cam:101497467"/>
<dbReference type="GeneID" id="101497467"/>
<dbReference type="OrthoDB" id="10261384at2759"/>
<evidence type="ECO:0000313" key="2">
    <source>
        <dbReference type="Proteomes" id="UP000087171"/>
    </source>
</evidence>
<protein>
    <submittedName>
        <fullName evidence="3">Uncharacterized protein LOC101497467</fullName>
    </submittedName>
</protein>
<dbReference type="InterPro" id="IPR001806">
    <property type="entry name" value="Small_GTPase"/>
</dbReference>
<dbReference type="Gene3D" id="3.40.50.300">
    <property type="entry name" value="P-loop containing nucleotide triphosphate hydrolases"/>
    <property type="match status" value="1"/>
</dbReference>
<dbReference type="STRING" id="3827.A0A1S2YT23"/>
<sequence>MDSTESQPDPISLETRPGIFIIGSSTVGKRTLLSRLLSVDSEDAFDSASEVNVHGWTINTKYYTADVAVWMAHLHDDFSVGNLPAFQQMTALVMVFDMNDLSSLTALQGWVSHTDIQNFEILLCIGNKVDLVPDHPVHAEYRRRLLKLEDSAVDLYSELPEYGISEYEGTSLLGSDEPSWDIRKSCMEWCSEHNIEFIEACASNADFDKCLSVDGDLQGVERLYGALSAHMWPGMVLKSGETISQPSFPENEEISSEESDYEQEYEVLSDGSADVWDETELGWISATSLDAGTSVPQNKPNAVCERDKGSKSDEELQPTTSSTAFQDEGDVAVVHSIIDSEGDEKLDESKILDVEDLEQLMSEIGNMRSGLRLMPDFQRREMAAKLAMKMASLFGGDSDEGEL</sequence>
<name>A0A1S2YT23_CICAR</name>
<dbReference type="eggNOG" id="KOG4273">
    <property type="taxonomic scope" value="Eukaryota"/>
</dbReference>
<gene>
    <name evidence="3" type="primary">LOC101497467</name>
</gene>
<evidence type="ECO:0000313" key="3">
    <source>
        <dbReference type="RefSeq" id="XP_004509463.1"/>
    </source>
</evidence>
<dbReference type="Pfam" id="PF00071">
    <property type="entry name" value="Ras"/>
    <property type="match status" value="1"/>
</dbReference>
<feature type="region of interest" description="Disordered" evidence="1">
    <location>
        <begin position="242"/>
        <end position="261"/>
    </location>
</feature>
<reference evidence="2" key="1">
    <citation type="journal article" date="2013" name="Nat. Biotechnol.">
        <title>Draft genome sequence of chickpea (Cicer arietinum) provides a resource for trait improvement.</title>
        <authorList>
            <person name="Varshney R.K."/>
            <person name="Song C."/>
            <person name="Saxena R.K."/>
            <person name="Azam S."/>
            <person name="Yu S."/>
            <person name="Sharpe A.G."/>
            <person name="Cannon S."/>
            <person name="Baek J."/>
            <person name="Rosen B.D."/>
            <person name="Tar'an B."/>
            <person name="Millan T."/>
            <person name="Zhang X."/>
            <person name="Ramsay L.D."/>
            <person name="Iwata A."/>
            <person name="Wang Y."/>
            <person name="Nelson W."/>
            <person name="Farmer A.D."/>
            <person name="Gaur P.M."/>
            <person name="Soderlund C."/>
            <person name="Penmetsa R.V."/>
            <person name="Xu C."/>
            <person name="Bharti A.K."/>
            <person name="He W."/>
            <person name="Winter P."/>
            <person name="Zhao S."/>
            <person name="Hane J.K."/>
            <person name="Carrasquilla-Garcia N."/>
            <person name="Condie J.A."/>
            <person name="Upadhyaya H.D."/>
            <person name="Luo M.C."/>
            <person name="Thudi M."/>
            <person name="Gowda C.L."/>
            <person name="Singh N.P."/>
            <person name="Lichtenzveig J."/>
            <person name="Gali K.K."/>
            <person name="Rubio J."/>
            <person name="Nadarajan N."/>
            <person name="Dolezel J."/>
            <person name="Bansal K.C."/>
            <person name="Xu X."/>
            <person name="Edwards D."/>
            <person name="Zhang G."/>
            <person name="Kahl G."/>
            <person name="Gil J."/>
            <person name="Singh K.B."/>
            <person name="Datta S.K."/>
            <person name="Jackson S.A."/>
            <person name="Wang J."/>
            <person name="Cook D.R."/>
        </authorList>
    </citation>
    <scope>NUCLEOTIDE SEQUENCE [LARGE SCALE GENOMIC DNA]</scope>
    <source>
        <strain evidence="2">cv. CDC Frontier</strain>
    </source>
</reference>
<keyword evidence="2" id="KW-1185">Reference proteome</keyword>
<dbReference type="Proteomes" id="UP000087171">
    <property type="component" value="Chromosome Ca7"/>
</dbReference>
<dbReference type="AlphaFoldDB" id="A0A1S2YT23"/>
<dbReference type="InterPro" id="IPR019341">
    <property type="entry name" value="Alpha/Gamma-adaptin-bd_p34"/>
</dbReference>
<dbReference type="PANTHER" id="PTHR14659">
    <property type="entry name" value="ALPHA- AND GAMMA-ADAPTIN-BINDING PROTEIN P34"/>
    <property type="match status" value="1"/>
</dbReference>
<proteinExistence type="predicted"/>
<evidence type="ECO:0000256" key="1">
    <source>
        <dbReference type="SAM" id="MobiDB-lite"/>
    </source>
</evidence>
<feature type="compositionally biased region" description="Basic and acidic residues" evidence="1">
    <location>
        <begin position="304"/>
        <end position="314"/>
    </location>
</feature>
<dbReference type="Pfam" id="PF10199">
    <property type="entry name" value="Adaptin_binding"/>
    <property type="match status" value="1"/>
</dbReference>
<dbReference type="PANTHER" id="PTHR14659:SF1">
    <property type="entry name" value="ALPHA- AND GAMMA-ADAPTIN-BINDING PROTEIN P34"/>
    <property type="match status" value="1"/>
</dbReference>
<dbReference type="PaxDb" id="3827-XP_004509463.1"/>
<dbReference type="GO" id="GO:0003924">
    <property type="term" value="F:GTPase activity"/>
    <property type="evidence" value="ECO:0007669"/>
    <property type="project" value="InterPro"/>
</dbReference>
<organism evidence="2 3">
    <name type="scientific">Cicer arietinum</name>
    <name type="common">Chickpea</name>
    <name type="synonym">Garbanzo</name>
    <dbReference type="NCBI Taxonomy" id="3827"/>
    <lineage>
        <taxon>Eukaryota</taxon>
        <taxon>Viridiplantae</taxon>
        <taxon>Streptophyta</taxon>
        <taxon>Embryophyta</taxon>
        <taxon>Tracheophyta</taxon>
        <taxon>Spermatophyta</taxon>
        <taxon>Magnoliopsida</taxon>
        <taxon>eudicotyledons</taxon>
        <taxon>Gunneridae</taxon>
        <taxon>Pentapetalae</taxon>
        <taxon>rosids</taxon>
        <taxon>fabids</taxon>
        <taxon>Fabales</taxon>
        <taxon>Fabaceae</taxon>
        <taxon>Papilionoideae</taxon>
        <taxon>50 kb inversion clade</taxon>
        <taxon>NPAAA clade</taxon>
        <taxon>Hologalegina</taxon>
        <taxon>IRL clade</taxon>
        <taxon>Cicereae</taxon>
        <taxon>Cicer</taxon>
    </lineage>
</organism>
<dbReference type="RefSeq" id="XP_004509463.1">
    <property type="nucleotide sequence ID" value="XM_004509406.3"/>
</dbReference>
<accession>A0A1S2YT23</accession>
<dbReference type="InterPro" id="IPR027417">
    <property type="entry name" value="P-loop_NTPase"/>
</dbReference>
<dbReference type="GO" id="GO:0005525">
    <property type="term" value="F:GTP binding"/>
    <property type="evidence" value="ECO:0007669"/>
    <property type="project" value="InterPro"/>
</dbReference>
<reference evidence="3" key="2">
    <citation type="submission" date="2025-08" db="UniProtKB">
        <authorList>
            <consortium name="RefSeq"/>
        </authorList>
    </citation>
    <scope>IDENTIFICATION</scope>
    <source>
        <tissue evidence="3">Etiolated seedlings</tissue>
    </source>
</reference>
<feature type="compositionally biased region" description="Polar residues" evidence="1">
    <location>
        <begin position="290"/>
        <end position="300"/>
    </location>
</feature>
<feature type="compositionally biased region" description="Acidic residues" evidence="1">
    <location>
        <begin position="250"/>
        <end position="261"/>
    </location>
</feature>
<feature type="region of interest" description="Disordered" evidence="1">
    <location>
        <begin position="290"/>
        <end position="322"/>
    </location>
</feature>